<evidence type="ECO:0000256" key="8">
    <source>
        <dbReference type="SAM" id="MobiDB-lite"/>
    </source>
</evidence>
<feature type="active site" description="Proton acceptor" evidence="6">
    <location>
        <position position="91"/>
    </location>
</feature>
<dbReference type="CDD" id="cd00649">
    <property type="entry name" value="catalase_peroxidase_1"/>
    <property type="match status" value="1"/>
</dbReference>
<comment type="catalytic activity">
    <reaction evidence="6 7">
        <text>2 H2O2 = O2 + 2 H2O</text>
        <dbReference type="Rhea" id="RHEA:20309"/>
        <dbReference type="ChEBI" id="CHEBI:15377"/>
        <dbReference type="ChEBI" id="CHEBI:15379"/>
        <dbReference type="ChEBI" id="CHEBI:16240"/>
        <dbReference type="EC" id="1.11.1.21"/>
    </reaction>
</comment>
<evidence type="ECO:0000256" key="1">
    <source>
        <dbReference type="ARBA" id="ARBA00022559"/>
    </source>
</evidence>
<dbReference type="NCBIfam" id="NF011635">
    <property type="entry name" value="PRK15061.1"/>
    <property type="match status" value="1"/>
</dbReference>
<comment type="caution">
    <text evidence="10">The sequence shown here is derived from an EMBL/GenBank/DDBJ whole genome shotgun (WGS) entry which is preliminary data.</text>
</comment>
<dbReference type="EMBL" id="JAHOPB010000001">
    <property type="protein sequence ID" value="MBU8873016.1"/>
    <property type="molecule type" value="Genomic_DNA"/>
</dbReference>
<dbReference type="InterPro" id="IPR019794">
    <property type="entry name" value="Peroxidases_AS"/>
</dbReference>
<dbReference type="PROSITE" id="PS00436">
    <property type="entry name" value="PEROXIDASE_2"/>
    <property type="match status" value="1"/>
</dbReference>
<protein>
    <recommendedName>
        <fullName evidence="6 7">Catalase-peroxidase</fullName>
        <shortName evidence="6">CP</shortName>
        <ecNumber evidence="6 7">1.11.1.21</ecNumber>
    </recommendedName>
    <alternativeName>
        <fullName evidence="6">Peroxidase/catalase</fullName>
    </alternativeName>
</protein>
<dbReference type="Proteomes" id="UP000727907">
    <property type="component" value="Unassembled WGS sequence"/>
</dbReference>
<dbReference type="RefSeq" id="WP_216957284.1">
    <property type="nucleotide sequence ID" value="NZ_JAHOPB010000001.1"/>
</dbReference>
<evidence type="ECO:0000256" key="3">
    <source>
        <dbReference type="ARBA" id="ARBA00022723"/>
    </source>
</evidence>
<evidence type="ECO:0000313" key="11">
    <source>
        <dbReference type="Proteomes" id="UP000727907"/>
    </source>
</evidence>
<dbReference type="InterPro" id="IPR019793">
    <property type="entry name" value="Peroxidases_heam-ligand_BS"/>
</dbReference>
<dbReference type="Pfam" id="PF00141">
    <property type="entry name" value="peroxidase"/>
    <property type="match status" value="2"/>
</dbReference>
<comment type="similarity">
    <text evidence="6 7">Belongs to the peroxidase family. Peroxidase/catalase subfamily.</text>
</comment>
<feature type="binding site" description="axial binding residue" evidence="6">
    <location>
        <position position="254"/>
    </location>
    <ligand>
        <name>heme b</name>
        <dbReference type="ChEBI" id="CHEBI:60344"/>
    </ligand>
    <ligandPart>
        <name>Fe</name>
        <dbReference type="ChEBI" id="CHEBI:18248"/>
    </ligandPart>
</feature>
<evidence type="ECO:0000256" key="2">
    <source>
        <dbReference type="ARBA" id="ARBA00022617"/>
    </source>
</evidence>
<evidence type="ECO:0000256" key="7">
    <source>
        <dbReference type="RuleBase" id="RU003451"/>
    </source>
</evidence>
<feature type="region of interest" description="Disordered" evidence="8">
    <location>
        <begin position="1"/>
        <end position="20"/>
    </location>
</feature>
<dbReference type="PANTHER" id="PTHR30555">
    <property type="entry name" value="HYDROPEROXIDASE I, BIFUNCTIONAL CATALASE-PEROXIDASE"/>
    <property type="match status" value="1"/>
</dbReference>
<keyword evidence="6 7" id="KW-0376">Hydrogen peroxide</keyword>
<dbReference type="HAMAP" id="MF_01961">
    <property type="entry name" value="Catal_peroxid"/>
    <property type="match status" value="1"/>
</dbReference>
<evidence type="ECO:0000313" key="10">
    <source>
        <dbReference type="EMBL" id="MBU8873016.1"/>
    </source>
</evidence>
<comment type="PTM">
    <text evidence="6">Formation of the three residue Trp-Tyr-Met cross-link is important for the catalase, but not the peroxidase activity of the enzyme.</text>
</comment>
<dbReference type="InterPro" id="IPR002016">
    <property type="entry name" value="Haem_peroxidase"/>
</dbReference>
<sequence length="726" mass="79220">MTTESKCPFSGGPKGPSNRNWWPNQLDLQVLHQHSDLSNPMGEAFDYAKEFKSLDLDAVIKDLHALMTDSQDWWPADFGHYGPFFIRMAWHSAGTYRVGDGRGGAGGGQQRFAPLNSWPDNVNLDKARRLLWPIKQKYGNKISWADLLILTGNVALESMGFKTFGFGGGRVDTWEPEQDIYWGPEGKWLADERYSGDRELQGSLGAVQMGLIYVNPEGPNGNPDPVAAARDIRETFARMAMDDEETVALIAGGHTFGKTHGAGDAALVGPEPEGAPIEQQGFGWKSSYASGKGHDAISSGLEVTWTSTPTKWSSNFFWNLFGYDWELTKSPAGAHQWRPKNGAGADSVPDAFDKSKRHAPSMLTTDLALRFDPAYEKISRRFHENPDQFADAFARAWFKLTHRDMGPVARYLGPLVPKEPLVWQDPIPAADHPPIGEAEIESLKAKILASGLTVSQLVATAWASAATFRGADKRGGANGARIRLAPQKDWAVNQPAELAAVLQKFEAVQKEFNASAVGGGQKVSLADLIVLGGAAAIEKAAKAGGHDVKVPFTPGRMDATQEQTDVHSFAPLEPTADGFRNFVGTKTQQPVEARLVDHAQRLTLTGPEMTVLVGGLRVLGANTGKSKHGVFTAKTETLGNDFFVNLLDMATEWKPAAEEGIYEGRDRKSGAVKWTGTRVDLIFGSHSQLRALAEVYAQSNSKAKFVKDFVAAWTKVMDLDRFDVRA</sequence>
<evidence type="ECO:0000259" key="9">
    <source>
        <dbReference type="PROSITE" id="PS50873"/>
    </source>
</evidence>
<evidence type="ECO:0000256" key="4">
    <source>
        <dbReference type="ARBA" id="ARBA00023002"/>
    </source>
</evidence>
<comment type="catalytic activity">
    <reaction evidence="6 7">
        <text>H2O2 + AH2 = A + 2 H2O</text>
        <dbReference type="Rhea" id="RHEA:30275"/>
        <dbReference type="ChEBI" id="CHEBI:13193"/>
        <dbReference type="ChEBI" id="CHEBI:15377"/>
        <dbReference type="ChEBI" id="CHEBI:16240"/>
        <dbReference type="ChEBI" id="CHEBI:17499"/>
        <dbReference type="EC" id="1.11.1.21"/>
    </reaction>
</comment>
<comment type="subunit">
    <text evidence="6">Homodimer or homotetramer.</text>
</comment>
<keyword evidence="3 6" id="KW-0479">Metal-binding</keyword>
<dbReference type="CDD" id="cd08200">
    <property type="entry name" value="catalase_peroxidase_2"/>
    <property type="match status" value="1"/>
</dbReference>
<keyword evidence="4 6" id="KW-0560">Oxidoreductase</keyword>
<dbReference type="PROSITE" id="PS00435">
    <property type="entry name" value="PEROXIDASE_1"/>
    <property type="match status" value="1"/>
</dbReference>
<accession>A0ABS6IEI9</accession>
<feature type="domain" description="Plant heme peroxidase family profile" evidence="9">
    <location>
        <begin position="124"/>
        <end position="415"/>
    </location>
</feature>
<keyword evidence="5 6" id="KW-0408">Iron</keyword>
<keyword evidence="11" id="KW-1185">Reference proteome</keyword>
<dbReference type="PROSITE" id="PS50873">
    <property type="entry name" value="PEROXIDASE_4"/>
    <property type="match status" value="1"/>
</dbReference>
<dbReference type="InterPro" id="IPR000763">
    <property type="entry name" value="Catalase_peroxidase"/>
</dbReference>
<name>A0ABS6IEI9_9HYPH</name>
<proteinExistence type="inferred from homology"/>
<gene>
    <name evidence="6 10" type="primary">katG</name>
    <name evidence="10" type="ORF">KQ910_04545</name>
</gene>
<dbReference type="NCBIfam" id="TIGR00198">
    <property type="entry name" value="cat_per_HPI"/>
    <property type="match status" value="1"/>
</dbReference>
<dbReference type="GO" id="GO:0004601">
    <property type="term" value="F:peroxidase activity"/>
    <property type="evidence" value="ECO:0007669"/>
    <property type="project" value="UniProtKB-KW"/>
</dbReference>
<organism evidence="10 11">
    <name type="scientific">Reyranella humidisoli</name>
    <dbReference type="NCBI Taxonomy" id="2849149"/>
    <lineage>
        <taxon>Bacteria</taxon>
        <taxon>Pseudomonadati</taxon>
        <taxon>Pseudomonadota</taxon>
        <taxon>Alphaproteobacteria</taxon>
        <taxon>Hyphomicrobiales</taxon>
        <taxon>Reyranellaceae</taxon>
        <taxon>Reyranella</taxon>
    </lineage>
</organism>
<feature type="site" description="Transition state stabilizer" evidence="6">
    <location>
        <position position="87"/>
    </location>
</feature>
<keyword evidence="1 6" id="KW-0575">Peroxidase</keyword>
<feature type="cross-link" description="Tryptophyl-tyrosyl-methioninium (Tyr-Met) (with Trp-90)" evidence="6">
    <location>
        <begin position="213"/>
        <end position="239"/>
    </location>
</feature>
<keyword evidence="2 6" id="KW-0349">Heme</keyword>
<dbReference type="EC" id="1.11.1.21" evidence="6 7"/>
<dbReference type="PANTHER" id="PTHR30555:SF0">
    <property type="entry name" value="CATALASE-PEROXIDASE"/>
    <property type="match status" value="1"/>
</dbReference>
<comment type="cofactor">
    <cofactor evidence="6">
        <name>heme b</name>
        <dbReference type="ChEBI" id="CHEBI:60344"/>
    </cofactor>
    <text evidence="6">Binds 1 heme b (iron(II)-protoporphyrin IX) group per dimer.</text>
</comment>
<evidence type="ECO:0000256" key="5">
    <source>
        <dbReference type="ARBA" id="ARBA00023004"/>
    </source>
</evidence>
<comment type="caution">
    <text evidence="6">Lacks conserved residue(s) required for the propagation of feature annotation.</text>
</comment>
<comment type="function">
    <text evidence="6">Bifunctional enzyme with both catalase and broad-spectrum peroxidase activity.</text>
</comment>
<evidence type="ECO:0000256" key="6">
    <source>
        <dbReference type="HAMAP-Rule" id="MF_01961"/>
    </source>
</evidence>
<reference evidence="10 11" key="1">
    <citation type="submission" date="2021-06" db="EMBL/GenBank/DDBJ databases">
        <authorList>
            <person name="Lee D.H."/>
        </authorList>
    </citation>
    <scope>NUCLEOTIDE SEQUENCE [LARGE SCALE GENOMIC DNA]</scope>
    <source>
        <strain evidence="10 11">MMS21-HV4-11</strain>
    </source>
</reference>